<sequence length="309" mass="34414">MKARTFFIGFCLPLVLFIAAIFLSFAAGIRIPGPRISASEAFNEKAAWLRTQLAPSKCDVLVIGSSVALNDVDNQELAQSLHTSNIINAASWGLNIEDLPAFYSHLSQHCKFRTVILATTYIDFESHWDKEIDWQAFEHYLSGAQLQPYVQTPDLYYYTRRITSGWRDRDHPGNVDSLDFDHGGSVLLACGKLDLPDERVYAWRTHGITSPRPGTYVALAKLAAQIRSDGARFIIVSTPVAAAARNHFGAALPGFWQPIEAFVHAQGVEFIYGQTKLTLNDSSFADFLHLNRCGAGQFTRWFARSLNAV</sequence>
<accession>A0ABM8TYF1</accession>
<evidence type="ECO:0000313" key="2">
    <source>
        <dbReference type="Proteomes" id="UP000789752"/>
    </source>
</evidence>
<dbReference type="EMBL" id="CAJQYY010000002">
    <property type="protein sequence ID" value="CAG4888359.1"/>
    <property type="molecule type" value="Genomic_DNA"/>
</dbReference>
<dbReference type="SUPFAM" id="SSF52266">
    <property type="entry name" value="SGNH hydrolase"/>
    <property type="match status" value="1"/>
</dbReference>
<gene>
    <name evidence="1" type="ORF">R54767_00545</name>
</gene>
<protein>
    <recommendedName>
        <fullName evidence="3">SGNH/GDSL hydrolase family protein</fullName>
    </recommendedName>
</protein>
<dbReference type="Proteomes" id="UP000789752">
    <property type="component" value="Unassembled WGS sequence"/>
</dbReference>
<dbReference type="RefSeq" id="WP_228974615.1">
    <property type="nucleotide sequence ID" value="NZ_CAJQYY010000002.1"/>
</dbReference>
<keyword evidence="2" id="KW-1185">Reference proteome</keyword>
<proteinExistence type="predicted"/>
<evidence type="ECO:0000313" key="1">
    <source>
        <dbReference type="EMBL" id="CAG4888359.1"/>
    </source>
</evidence>
<name>A0ABM8TYF1_9BURK</name>
<organism evidence="1 2">
    <name type="scientific">Paraburkholderia gardini</name>
    <dbReference type="NCBI Taxonomy" id="2823469"/>
    <lineage>
        <taxon>Bacteria</taxon>
        <taxon>Pseudomonadati</taxon>
        <taxon>Pseudomonadota</taxon>
        <taxon>Betaproteobacteria</taxon>
        <taxon>Burkholderiales</taxon>
        <taxon>Burkholderiaceae</taxon>
        <taxon>Paraburkholderia</taxon>
    </lineage>
</organism>
<comment type="caution">
    <text evidence="1">The sequence shown here is derived from an EMBL/GenBank/DDBJ whole genome shotgun (WGS) entry which is preliminary data.</text>
</comment>
<evidence type="ECO:0008006" key="3">
    <source>
        <dbReference type="Google" id="ProtNLM"/>
    </source>
</evidence>
<reference evidence="1 2" key="1">
    <citation type="submission" date="2021-04" db="EMBL/GenBank/DDBJ databases">
        <authorList>
            <person name="Vanwijnsberghe S."/>
        </authorList>
    </citation>
    <scope>NUCLEOTIDE SEQUENCE [LARGE SCALE GENOMIC DNA]</scope>
    <source>
        <strain evidence="1 2">LMG 32171</strain>
    </source>
</reference>